<proteinExistence type="predicted"/>
<gene>
    <name evidence="3" type="ORF">VOLCADRAFT_90340</name>
</gene>
<dbReference type="InParanoid" id="D8TU42"/>
<evidence type="ECO:0000256" key="2">
    <source>
        <dbReference type="SAM" id="SignalP"/>
    </source>
</evidence>
<feature type="region of interest" description="Disordered" evidence="1">
    <location>
        <begin position="91"/>
        <end position="117"/>
    </location>
</feature>
<keyword evidence="4" id="KW-1185">Reference proteome</keyword>
<feature type="compositionally biased region" description="Pro residues" evidence="1">
    <location>
        <begin position="1407"/>
        <end position="1436"/>
    </location>
</feature>
<dbReference type="eggNOG" id="ENOG502R32D">
    <property type="taxonomic scope" value="Eukaryota"/>
</dbReference>
<feature type="compositionally biased region" description="Low complexity" evidence="1">
    <location>
        <begin position="1177"/>
        <end position="1194"/>
    </location>
</feature>
<feature type="signal peptide" evidence="2">
    <location>
        <begin position="1"/>
        <end position="31"/>
    </location>
</feature>
<dbReference type="OrthoDB" id="547398at2759"/>
<keyword evidence="2" id="KW-0732">Signal</keyword>
<dbReference type="PANTHER" id="PTHR19862">
    <property type="entry name" value="WD REPEAT-CONTAINING PROTEIN 48"/>
    <property type="match status" value="1"/>
</dbReference>
<feature type="region of interest" description="Disordered" evidence="1">
    <location>
        <begin position="1400"/>
        <end position="1438"/>
    </location>
</feature>
<organism evidence="4">
    <name type="scientific">Volvox carteri f. nagariensis</name>
    <dbReference type="NCBI Taxonomy" id="3068"/>
    <lineage>
        <taxon>Eukaryota</taxon>
        <taxon>Viridiplantae</taxon>
        <taxon>Chlorophyta</taxon>
        <taxon>core chlorophytes</taxon>
        <taxon>Chlorophyceae</taxon>
        <taxon>CS clade</taxon>
        <taxon>Chlamydomonadales</taxon>
        <taxon>Volvocaceae</taxon>
        <taxon>Volvox</taxon>
    </lineage>
</organism>
<dbReference type="SUPFAM" id="SSF51126">
    <property type="entry name" value="Pectin lyase-like"/>
    <property type="match status" value="1"/>
</dbReference>
<dbReference type="EMBL" id="GL378337">
    <property type="protein sequence ID" value="EFJ48975.1"/>
    <property type="molecule type" value="Genomic_DNA"/>
</dbReference>
<evidence type="ECO:0000313" key="4">
    <source>
        <dbReference type="Proteomes" id="UP000001058"/>
    </source>
</evidence>
<protein>
    <recommendedName>
        <fullName evidence="5">Right handed beta helix domain-containing protein</fullName>
    </recommendedName>
</protein>
<feature type="chain" id="PRO_5003123882" description="Right handed beta helix domain-containing protein" evidence="2">
    <location>
        <begin position="32"/>
        <end position="1646"/>
    </location>
</feature>
<dbReference type="GeneID" id="9619042"/>
<name>D8TU42_VOLCA</name>
<dbReference type="InterPro" id="IPR006626">
    <property type="entry name" value="PbH1"/>
</dbReference>
<dbReference type="GO" id="GO:0043130">
    <property type="term" value="F:ubiquitin binding"/>
    <property type="evidence" value="ECO:0007669"/>
    <property type="project" value="TreeGrafter"/>
</dbReference>
<evidence type="ECO:0000313" key="3">
    <source>
        <dbReference type="EMBL" id="EFJ48975.1"/>
    </source>
</evidence>
<sequence length="1646" mass="170871">MGWSRRPMLPACSFIVGLQGLLTLWAAVARASLPFPIEPTVACYITITGEPATRDAWRPSVVSLECINTLNPGVPVNVTVGTRLLQYIRPTTPMEHDGSPPDSDETQSSPPSLNNPPFSPSGVVMVSGVEVFESASDSGWSIVFNDQIQHLQLENSVLRGTPLSYDPLISCPSCKYVTVANVTMEELYGAAVEPVGDYCWGRTVGALSFGGVLEAYVDRLTCTNVQGATDFACIWLGLLLNMQRDADNGASPPAGNTDISSEEDGAQLDRIIRISNSVFVNNSVTAGDCIAWSSSDLLGFGAVVVYTPYPGGSSLNSVDLFDTVISGNKGGFGSGLAFFADSNGGPADYMHVGVLNISRSSLEMNTATKHGGAVFMNVFSHLEVLHITQGSKVDGNSANGPGGSGGAVHLANEIGNLTVEGSSSVSDNTAAESGGAFFVLSYIQQVSILSGSTVSGNQATSGGGGAVLVQNAGQADTPLNITVHGSSHVDGNMAAKCGGAFGILANVASFQVAQGSSLNNNTVGVSDGAQEELRGGAVYIGSCSAEGLQASSGNISRLLVSDSSSISYNVALYQGGAVFVEQDVIDGITIEGGSQANNNSVTGPIAEGGGAIAVYGSCSSLTIQNSSSISGNMAAGDITYEKGSQGGGVWIGGLLRKLVLTGGSRVSWNKAWNGGSAIVSGMSAEEELADVKHVMELLEVSNNSCICNNTAGQYRSSLYGAMYFRNTRVVNFTVTDRSCMCSNKVQSGSGFGGAVYAGKGLESFRICHGSSVSDNQGGNGGAIYIPNVQLVDDDANGTKLLPLQRFELCGGSRMDGNLAGISGGAIFMEGPAGEIIISNSSISHNQALVTGGAIHLTAMPKNLSISDSNLFNNSAMFGEGGFMHLMVVPGSEGQVSGYSSGISNSDTSQKLPDDGPYYLNIARSSISENSALKDGGAISINLRHWIRTVPDDMKRLQLQKDRVLYLKIADSTWDSNWAHYGAGGALAFLSLTPVLSTQQRMASVFMGARINITNTTFHTNTAGDDSTRLLYIQDVSPLRGNGGALFIWAEPFLLEDSPSEKKLLTNQTGYIMYDKSSGCDTTEADLVPGIQAFSNMTCWPEGSQACGVRLEGVSIRDNMAKGGYGGGFLLAHCAAKIINSNFNNNGADLDGGGFAFMDYAIPAYVSQPSYVPTTKDSSSSNNSNPSSPSRASPPLNRPPQISRPPPPVALGQPKNVSRGCITFPGVTVTVQAQLPSLEARQNIDMTKLPRQPWVVVQRTAFTQNSARNGGGVFLEANKTAAVILDCTLADNAAQVQGGGAMLIGASTFAQVTAVLRNTTFEDNEAGTVGGGLAVQLTRSRAAVVLFNDTFKGNSATRGGGLFNSGVKGSSLLAWGCILHDNTANYGGGAALDYVVASASSSNLNTSPSPPPSPRPPSPAPAPPRPPRPPPPPPPINNIPAFTPVTAIVHFQQCRFTENQVLLSGGGIYLAAAGQNVLTLLEQSEVSLNSAALGGGIYLNATDGCIMRVSSCSITNNTANLQGGGAYSATTCGGQLMVGNGSYWSGNTAGVYGGAIMVNSADIVRVNRSANVTDASVLLANTTIGAQAGNSTSNQTLFSCQKPSLDIANSTVVLNTAQQGDGIYAAKLAIDVEYSKLVEHVRKYVCL</sequence>
<dbReference type="PANTHER" id="PTHR19862:SF14">
    <property type="entry name" value="WD REPEAT-CONTAINING PROTEIN 48"/>
    <property type="match status" value="1"/>
</dbReference>
<accession>D8TU42</accession>
<feature type="compositionally biased region" description="Pro residues" evidence="1">
    <location>
        <begin position="1195"/>
        <end position="1208"/>
    </location>
</feature>
<dbReference type="InterPro" id="IPR051246">
    <property type="entry name" value="WDR48"/>
</dbReference>
<dbReference type="InterPro" id="IPR011050">
    <property type="entry name" value="Pectin_lyase_fold/virulence"/>
</dbReference>
<dbReference type="KEGG" id="vcn:VOLCADRAFT_90340"/>
<evidence type="ECO:0008006" key="5">
    <source>
        <dbReference type="Google" id="ProtNLM"/>
    </source>
</evidence>
<dbReference type="Proteomes" id="UP000001058">
    <property type="component" value="Unassembled WGS sequence"/>
</dbReference>
<evidence type="ECO:0000256" key="1">
    <source>
        <dbReference type="SAM" id="MobiDB-lite"/>
    </source>
</evidence>
<feature type="region of interest" description="Disordered" evidence="1">
    <location>
        <begin position="1171"/>
        <end position="1213"/>
    </location>
</feature>
<dbReference type="GO" id="GO:0000724">
    <property type="term" value="P:double-strand break repair via homologous recombination"/>
    <property type="evidence" value="ECO:0007669"/>
    <property type="project" value="TreeGrafter"/>
</dbReference>
<dbReference type="SMART" id="SM00710">
    <property type="entry name" value="PbH1"/>
    <property type="match status" value="13"/>
</dbReference>
<dbReference type="RefSeq" id="XP_002949872.1">
    <property type="nucleotide sequence ID" value="XM_002949826.1"/>
</dbReference>
<reference evidence="3 4" key="1">
    <citation type="journal article" date="2010" name="Science">
        <title>Genomic analysis of organismal complexity in the multicellular green alga Volvox carteri.</title>
        <authorList>
            <person name="Prochnik S.E."/>
            <person name="Umen J."/>
            <person name="Nedelcu A.M."/>
            <person name="Hallmann A."/>
            <person name="Miller S.M."/>
            <person name="Nishii I."/>
            <person name="Ferris P."/>
            <person name="Kuo A."/>
            <person name="Mitros T."/>
            <person name="Fritz-Laylin L.K."/>
            <person name="Hellsten U."/>
            <person name="Chapman J."/>
            <person name="Simakov O."/>
            <person name="Rensing S.A."/>
            <person name="Terry A."/>
            <person name="Pangilinan J."/>
            <person name="Kapitonov V."/>
            <person name="Jurka J."/>
            <person name="Salamov A."/>
            <person name="Shapiro H."/>
            <person name="Schmutz J."/>
            <person name="Grimwood J."/>
            <person name="Lindquist E."/>
            <person name="Lucas S."/>
            <person name="Grigoriev I.V."/>
            <person name="Schmitt R."/>
            <person name="Kirk D."/>
            <person name="Rokhsar D.S."/>
        </authorList>
    </citation>
    <scope>NUCLEOTIDE SEQUENCE [LARGE SCALE GENOMIC DNA]</scope>
    <source>
        <strain evidence="4">f. Nagariensis / Eve</strain>
    </source>
</reference>